<dbReference type="Gene3D" id="1.10.8.60">
    <property type="match status" value="1"/>
</dbReference>
<keyword evidence="3" id="KW-0805">Transcription regulation</keyword>
<evidence type="ECO:0000313" key="8">
    <source>
        <dbReference type="EMBL" id="VAW38582.1"/>
    </source>
</evidence>
<evidence type="ECO:0000256" key="3">
    <source>
        <dbReference type="ARBA" id="ARBA00023015"/>
    </source>
</evidence>
<dbReference type="PROSITE" id="PS00688">
    <property type="entry name" value="SIGMA54_INTERACT_3"/>
    <property type="match status" value="1"/>
</dbReference>
<dbReference type="SMART" id="SM00448">
    <property type="entry name" value="REC"/>
    <property type="match status" value="1"/>
</dbReference>
<dbReference type="Gene3D" id="3.40.50.2300">
    <property type="match status" value="1"/>
</dbReference>
<keyword evidence="1" id="KW-0547">Nucleotide-binding</keyword>
<evidence type="ECO:0000259" key="6">
    <source>
        <dbReference type="PROSITE" id="PS50045"/>
    </source>
</evidence>
<gene>
    <name evidence="8" type="ORF">MNBD_DELTA03-1644</name>
</gene>
<dbReference type="SUPFAM" id="SSF46689">
    <property type="entry name" value="Homeodomain-like"/>
    <property type="match status" value="1"/>
</dbReference>
<keyword evidence="4" id="KW-0238">DNA-binding</keyword>
<dbReference type="InterPro" id="IPR002078">
    <property type="entry name" value="Sigma_54_int"/>
</dbReference>
<name>A0A3B0VHW1_9ZZZZ</name>
<evidence type="ECO:0000256" key="4">
    <source>
        <dbReference type="ARBA" id="ARBA00023125"/>
    </source>
</evidence>
<dbReference type="InterPro" id="IPR058031">
    <property type="entry name" value="AAA_lid_NorR"/>
</dbReference>
<dbReference type="EMBL" id="UOEX01000254">
    <property type="protein sequence ID" value="VAW38582.1"/>
    <property type="molecule type" value="Genomic_DNA"/>
</dbReference>
<dbReference type="GO" id="GO:0000160">
    <property type="term" value="P:phosphorelay signal transduction system"/>
    <property type="evidence" value="ECO:0007669"/>
    <property type="project" value="InterPro"/>
</dbReference>
<dbReference type="GO" id="GO:0003677">
    <property type="term" value="F:DNA binding"/>
    <property type="evidence" value="ECO:0007669"/>
    <property type="project" value="UniProtKB-KW"/>
</dbReference>
<dbReference type="FunFam" id="3.40.50.300:FF:000006">
    <property type="entry name" value="DNA-binding transcriptional regulator NtrC"/>
    <property type="match status" value="1"/>
</dbReference>
<dbReference type="CDD" id="cd00009">
    <property type="entry name" value="AAA"/>
    <property type="match status" value="1"/>
</dbReference>
<dbReference type="SUPFAM" id="SSF52540">
    <property type="entry name" value="P-loop containing nucleoside triphosphate hydrolases"/>
    <property type="match status" value="1"/>
</dbReference>
<reference evidence="8" key="1">
    <citation type="submission" date="2018-06" db="EMBL/GenBank/DDBJ databases">
        <authorList>
            <person name="Zhirakovskaya E."/>
        </authorList>
    </citation>
    <scope>NUCLEOTIDE SEQUENCE</scope>
</reference>
<sequence length="469" mass="53008">MAEKIIIVDDQYELVDGLRVMLQEELPEVEIETFTSSLAALERARKEQVDLVLTDMRMPAMDGFQFLDELKKLDYALGVVVMTAYGGIETAVQAVKRGAYDFICKPFEFHNLLQSLNNGLENTRLIRKNIKLRRRRSDRTAFADFVGETAPMQRFYDNIRAVARANYTVLIRGESGTGKELTARAIHQESGRRDANLVMVNCPAIPEQLLESQLFGHKKGAFTGADRDYKGLFVEAGGGTICLDEIGDIPLSVQVKLLRVLQDGEIRPLGANKTIKLDVRVLASTNQNLEKKIEQGLFREDLFYRLNVVTIYPPRLSDIRDDIPHLMEHFAKMTCAEQGVDMKIFRPEFIEEMMKRSWPGNVRQLQNMIRRAVIFSPGDEIGLESIKSNNDFPDIPESGDEIMADLPGGVTYKEAKAKIIKKFSCSYMDNLLRRTDGNVSKAAGVSGLSRAAFQKIMNRYQISPAQFRH</sequence>
<dbReference type="PANTHER" id="PTHR32071">
    <property type="entry name" value="TRANSCRIPTIONAL REGULATORY PROTEIN"/>
    <property type="match status" value="1"/>
</dbReference>
<keyword evidence="2" id="KW-0067">ATP-binding</keyword>
<dbReference type="GO" id="GO:0005524">
    <property type="term" value="F:ATP binding"/>
    <property type="evidence" value="ECO:0007669"/>
    <property type="project" value="UniProtKB-KW"/>
</dbReference>
<dbReference type="Gene3D" id="1.10.10.60">
    <property type="entry name" value="Homeodomain-like"/>
    <property type="match status" value="1"/>
</dbReference>
<dbReference type="PANTHER" id="PTHR32071:SF117">
    <property type="entry name" value="PTS-DEPENDENT DIHYDROXYACETONE KINASE OPERON REGULATORY PROTEIN-RELATED"/>
    <property type="match status" value="1"/>
</dbReference>
<protein>
    <submittedName>
        <fullName evidence="8">Response regulator of zinc sigma-54-dependent two-component system</fullName>
    </submittedName>
</protein>
<dbReference type="SUPFAM" id="SSF52172">
    <property type="entry name" value="CheY-like"/>
    <property type="match status" value="1"/>
</dbReference>
<dbReference type="Pfam" id="PF00158">
    <property type="entry name" value="Sigma54_activat"/>
    <property type="match status" value="1"/>
</dbReference>
<dbReference type="Pfam" id="PF00072">
    <property type="entry name" value="Response_reg"/>
    <property type="match status" value="1"/>
</dbReference>
<dbReference type="Pfam" id="PF25601">
    <property type="entry name" value="AAA_lid_14"/>
    <property type="match status" value="1"/>
</dbReference>
<dbReference type="AlphaFoldDB" id="A0A3B0VHW1"/>
<evidence type="ECO:0000256" key="2">
    <source>
        <dbReference type="ARBA" id="ARBA00022840"/>
    </source>
</evidence>
<dbReference type="Gene3D" id="3.40.50.300">
    <property type="entry name" value="P-loop containing nucleotide triphosphate hydrolases"/>
    <property type="match status" value="1"/>
</dbReference>
<proteinExistence type="predicted"/>
<dbReference type="InterPro" id="IPR027417">
    <property type="entry name" value="P-loop_NTPase"/>
</dbReference>
<dbReference type="PROSITE" id="PS50045">
    <property type="entry name" value="SIGMA54_INTERACT_4"/>
    <property type="match status" value="1"/>
</dbReference>
<dbReference type="InterPro" id="IPR003593">
    <property type="entry name" value="AAA+_ATPase"/>
</dbReference>
<evidence type="ECO:0000256" key="5">
    <source>
        <dbReference type="ARBA" id="ARBA00023163"/>
    </source>
</evidence>
<organism evidence="8">
    <name type="scientific">hydrothermal vent metagenome</name>
    <dbReference type="NCBI Taxonomy" id="652676"/>
    <lineage>
        <taxon>unclassified sequences</taxon>
        <taxon>metagenomes</taxon>
        <taxon>ecological metagenomes</taxon>
    </lineage>
</organism>
<keyword evidence="5" id="KW-0804">Transcription</keyword>
<dbReference type="GO" id="GO:0006355">
    <property type="term" value="P:regulation of DNA-templated transcription"/>
    <property type="evidence" value="ECO:0007669"/>
    <property type="project" value="InterPro"/>
</dbReference>
<dbReference type="InterPro" id="IPR011006">
    <property type="entry name" value="CheY-like_superfamily"/>
</dbReference>
<evidence type="ECO:0000259" key="7">
    <source>
        <dbReference type="PROSITE" id="PS50110"/>
    </source>
</evidence>
<dbReference type="SMART" id="SM00382">
    <property type="entry name" value="AAA"/>
    <property type="match status" value="1"/>
</dbReference>
<dbReference type="InterPro" id="IPR009057">
    <property type="entry name" value="Homeodomain-like_sf"/>
</dbReference>
<evidence type="ECO:0000256" key="1">
    <source>
        <dbReference type="ARBA" id="ARBA00022741"/>
    </source>
</evidence>
<dbReference type="InterPro" id="IPR025944">
    <property type="entry name" value="Sigma_54_int_dom_CS"/>
</dbReference>
<feature type="domain" description="Response regulatory" evidence="7">
    <location>
        <begin position="4"/>
        <end position="120"/>
    </location>
</feature>
<dbReference type="InterPro" id="IPR001789">
    <property type="entry name" value="Sig_transdc_resp-reg_receiver"/>
</dbReference>
<accession>A0A3B0VHW1</accession>
<dbReference type="PROSITE" id="PS50110">
    <property type="entry name" value="RESPONSE_REGULATORY"/>
    <property type="match status" value="1"/>
</dbReference>
<feature type="domain" description="Sigma-54 factor interaction" evidence="6">
    <location>
        <begin position="145"/>
        <end position="374"/>
    </location>
</feature>